<feature type="region of interest" description="Disordered" evidence="6">
    <location>
        <begin position="2161"/>
        <end position="2199"/>
    </location>
</feature>
<feature type="compositionally biased region" description="Acidic residues" evidence="6">
    <location>
        <begin position="473"/>
        <end position="520"/>
    </location>
</feature>
<dbReference type="Pfam" id="PF26167">
    <property type="entry name" value="TPR_DDX60"/>
    <property type="match status" value="1"/>
</dbReference>
<dbReference type="InterPro" id="IPR014001">
    <property type="entry name" value="Helicase_ATP-bd"/>
</dbReference>
<feature type="compositionally biased region" description="Basic and acidic residues" evidence="6">
    <location>
        <begin position="1720"/>
        <end position="1769"/>
    </location>
</feature>
<comment type="caution">
    <text evidence="9">The sequence shown here is derived from an EMBL/GenBank/DDBJ whole genome shotgun (WGS) entry which is preliminary data.</text>
</comment>
<evidence type="ECO:0000256" key="2">
    <source>
        <dbReference type="ARBA" id="ARBA00022801"/>
    </source>
</evidence>
<dbReference type="Proteomes" id="UP001159405">
    <property type="component" value="Unassembled WGS sequence"/>
</dbReference>
<keyword evidence="2" id="KW-0378">Hydrolase</keyword>
<dbReference type="Pfam" id="PF26076">
    <property type="entry name" value="WHD_DDX60"/>
    <property type="match status" value="1"/>
</dbReference>
<sequence length="2316" mass="264678">MAAAPDPEEILRSTSGKENFQRITRLLISGGTSLLREIFDSIYPPSSLPTILSNPVTKTRVKAAKLTRPQWHCLFPSPGVYGESADFDVTLLVRLLRTICNLTPPSTGWDALPLSADHSLTADIARIKYYRNSVYGHVNEGMAIRDNEFQTLWQEISEALVRIAGQISSTRKTAWQGAIAKYLTDPLTTEDERNVQELEAWYKNDMEIKKSIDEVGERISRLENRQDLMEAKVLQETKQIKDLLEEKNQSRDRLASSSAAKPSSSALLELKIDCEAISGPGLQQEAMVIKGQPQESQGVIKEGSVASVTLSQSQVSNTTASLSGNVGNGVISSSQEILNLIALKYLDNLNPSTPEDFNDFILYMEKVRKVLLVDCKPGSLIITVECGSLKILEELWQDYCTGHLGRVVQECLVTEDILKELGLSEIKLITTIDEKDYKDCQKYLAAGCRMAERGEDYSSDNESDVAFSLGSDIGEDSSDDTSEFENDYEHDEAESDDENDLFEESEPELLEESEDSEESEGTGNKPDVDRPRRAPFNISKFVYSINERFYGHRVAPLRVNIMTDFVDAEIFLIDGDSLLLDLFGERRLDWSNGGQFLHLTYLVERFLQYFTDKGGVFHIVFFKDMEIIWRGQPSMLLARQALILHLKYNTAFTVVTSIDHFLGKQWRDYVDDKLPAFLLLTDAEKIPCETTGEKMRNRLQFLFRSLLFYSLGQGLNCVFISGIEMTATKVMGYYMESLPEHRSQFKKLSEPLWKAWLGLMEYFRKEGSSDDHMAPGTSLLTQFDPREKVKCALQSPHQRGCRELATLLGCEMLLNKIFSDPNVSKEAAKTAEDRVKLFLLHSLLLKKLPLKYRAHTLIEGCLLTTFCETQDGQFYNFDEIHKCLWEILKVIQDEYPSMTAASHSLDMTSVADLMDGRLVHTLFSLALGLEGIKADSLHKDVTEEAETAWGIVITAVKTTCTQHSDVLSNQFLPFLADIAEERLATRDEYAESEPSVKLTRLLEVKNALVSEYAGNMRSKINDIAGDDVDDTVFYEGRAFDELYHWHSLRPLSDDYDRTKSDIKEKPPDDPKKRFWYFKRKQEFARFHRLYGDSLSDGVDRAKTITVTETETKKKKGKDKTAKMSSKAAKIIEDNKRKRKEQQQEKVKEKWTHVMVEIDKNLKRDNYSTALQVLDKFLTDCESREFSLQALMKKAQSCLDAWQDTRSRDAISNDMKYPVLLMESVQKITEEFEVLLTDKDKKKMAGYMQKLGFEDIAAMFYKLNRETDRKAGKLSLNTTSARFQLEHMGHLLKREERTDPDSRVDHFIPDTWQRELLDAVDNNESAVIIAPTSSGKTYASYYCMEKVLRESNSGVVVYVSPTKALVNQVAATIYARFHRKKLPAGKAVYGVFTRDYQYNTLNSQILVTVPQCLEILFLSPRRQDWTKNIKYVIFDEVHCLGQEIGAEVWEHLLLLIRCPFLALSATIGNPHDLLNWLQAAQDFRERQDKQDGGKLRKSYRIRLVTCKERYSDLEKSIYLPSPKNGGFSELTKTYEDGFDVTKTDEFVSLHPCAQLGAKQLKENGFPSDFSLSPKETLQLYDVMLSHWRDRESLKRLAPEQYFKEKRFIHKKHVREYEEELKKEFKSWTDHQEQFKKAKSVIKSLNSVCEKKLTSIEGEWSELGIGSTGKRVILHNYAKLVEQLKAQDKLPALVFSFERRLCELLAFILTEQFEDREDAIRERTRKSDEKKRSQAEKKAKRTRDATEKEKEKRSSSKRDKLEEEQDDKNLPDLDEPLPQCTLSVTHGIGKQRVMKIMHRIREIHSRGPFKRALRRGISFHHAGMKNKIRTVVEMLFREKCLQVVSATGTLALGIHMPCKTVVFAGDSPFLNSLMYRQMSGRAGRRGFDPVGNVIFFGIPYQKVQRLMTANIPKLVGNFPINVSLVLRLLLMTSTGDDKQDAFTKALTLLSHPFICKKHPEMESQIKKHFLFSVELLARLGLINKDTGAPQEMAGLVTHLHYHEPSNFVLVSFLQKGLFHELCEPGENGRFSEDVMRSMVLILNHLFGRTFLHSSYKRWVPSCPTSKVVLEDLPEEFSDALQGYNAEVTKVFSQYLITVATEHERQRGEENKLPLSGIVFPDQGSINLIDEYGIIKSLGRSSIMYTACSSFAALSGNSDLKLHSENQEDDEIGEDTEDEDWDRDTTDEERDDEFDSEDEGDDVEPIDHLLKIVRQDVYTDMNVVPVLPLKKRDLLGRVQRINSYALDFFKHGSAKCIEKENRIRPGEVFNALKDFYLVIRSISCSLEELGPETDNVVLAFKQLAEEFGAKFRKQYDVDI</sequence>
<evidence type="ECO:0000256" key="4">
    <source>
        <dbReference type="ARBA" id="ARBA00022840"/>
    </source>
</evidence>
<reference evidence="9 10" key="1">
    <citation type="submission" date="2022-05" db="EMBL/GenBank/DDBJ databases">
        <authorList>
            <consortium name="Genoscope - CEA"/>
            <person name="William W."/>
        </authorList>
    </citation>
    <scope>NUCLEOTIDE SEQUENCE [LARGE SCALE GENOMIC DNA]</scope>
</reference>
<dbReference type="EMBL" id="CALNXK010000034">
    <property type="protein sequence ID" value="CAH3120154.1"/>
    <property type="molecule type" value="Genomic_DNA"/>
</dbReference>
<dbReference type="Gene3D" id="3.40.50.300">
    <property type="entry name" value="P-loop containing nucleotide triphosphate hydrolases"/>
    <property type="match status" value="2"/>
</dbReference>
<feature type="compositionally biased region" description="Acidic residues" evidence="6">
    <location>
        <begin position="2164"/>
        <end position="2199"/>
    </location>
</feature>
<keyword evidence="10" id="KW-1185">Reference proteome</keyword>
<dbReference type="PROSITE" id="PS51194">
    <property type="entry name" value="HELICASE_CTER"/>
    <property type="match status" value="1"/>
</dbReference>
<keyword evidence="5" id="KW-0175">Coiled coil</keyword>
<evidence type="ECO:0000256" key="5">
    <source>
        <dbReference type="SAM" id="Coils"/>
    </source>
</evidence>
<dbReference type="InterPro" id="IPR052431">
    <property type="entry name" value="SKI2_subfamily_helicases"/>
</dbReference>
<dbReference type="InterPro" id="IPR011545">
    <property type="entry name" value="DEAD/DEAH_box_helicase_dom"/>
</dbReference>
<dbReference type="PROSITE" id="PS51192">
    <property type="entry name" value="HELICASE_ATP_BIND_1"/>
    <property type="match status" value="1"/>
</dbReference>
<dbReference type="SUPFAM" id="SSF52540">
    <property type="entry name" value="P-loop containing nucleoside triphosphate hydrolases"/>
    <property type="match status" value="1"/>
</dbReference>
<dbReference type="InterPro" id="IPR001650">
    <property type="entry name" value="Helicase_C-like"/>
</dbReference>
<feature type="region of interest" description="Disordered" evidence="6">
    <location>
        <begin position="455"/>
        <end position="532"/>
    </location>
</feature>
<keyword evidence="4" id="KW-0067">ATP-binding</keyword>
<accession>A0ABN8NTN4</accession>
<feature type="region of interest" description="Disordered" evidence="6">
    <location>
        <begin position="1720"/>
        <end position="1776"/>
    </location>
</feature>
<evidence type="ECO:0000259" key="7">
    <source>
        <dbReference type="PROSITE" id="PS51192"/>
    </source>
</evidence>
<keyword evidence="3" id="KW-0347">Helicase</keyword>
<dbReference type="CDD" id="cd18025">
    <property type="entry name" value="DEXHc_DDX60"/>
    <property type="match status" value="1"/>
</dbReference>
<dbReference type="PANTHER" id="PTHR44533">
    <property type="entry name" value="DEAD/H RNA HELICASE, PUTATIVE-RELATED"/>
    <property type="match status" value="1"/>
</dbReference>
<dbReference type="InterPro" id="IPR041249">
    <property type="entry name" value="HEPN_DZIP3"/>
</dbReference>
<evidence type="ECO:0000313" key="10">
    <source>
        <dbReference type="Proteomes" id="UP001159405"/>
    </source>
</evidence>
<name>A0ABN8NTN4_9CNID</name>
<evidence type="ECO:0000313" key="9">
    <source>
        <dbReference type="EMBL" id="CAH3120154.1"/>
    </source>
</evidence>
<gene>
    <name evidence="9" type="ORF">PLOB_00027767</name>
</gene>
<feature type="coiled-coil region" evidence="5">
    <location>
        <begin position="212"/>
        <end position="253"/>
    </location>
</feature>
<dbReference type="Pfam" id="PF00271">
    <property type="entry name" value="Helicase_C"/>
    <property type="match status" value="1"/>
</dbReference>
<feature type="domain" description="Helicase ATP-binding" evidence="7">
    <location>
        <begin position="1316"/>
        <end position="1484"/>
    </location>
</feature>
<evidence type="ECO:0000256" key="1">
    <source>
        <dbReference type="ARBA" id="ARBA00022741"/>
    </source>
</evidence>
<dbReference type="InterPro" id="IPR027417">
    <property type="entry name" value="P-loop_NTPase"/>
</dbReference>
<dbReference type="SMART" id="SM00490">
    <property type="entry name" value="HELICc"/>
    <property type="match status" value="1"/>
</dbReference>
<evidence type="ECO:0000256" key="3">
    <source>
        <dbReference type="ARBA" id="ARBA00022806"/>
    </source>
</evidence>
<dbReference type="InterPro" id="IPR055124">
    <property type="entry name" value="PIN-like_DDX60"/>
</dbReference>
<evidence type="ECO:0000256" key="6">
    <source>
        <dbReference type="SAM" id="MobiDB-lite"/>
    </source>
</evidence>
<dbReference type="SMART" id="SM00487">
    <property type="entry name" value="DEXDc"/>
    <property type="match status" value="1"/>
</dbReference>
<organism evidence="9 10">
    <name type="scientific">Porites lobata</name>
    <dbReference type="NCBI Taxonomy" id="104759"/>
    <lineage>
        <taxon>Eukaryota</taxon>
        <taxon>Metazoa</taxon>
        <taxon>Cnidaria</taxon>
        <taxon>Anthozoa</taxon>
        <taxon>Hexacorallia</taxon>
        <taxon>Scleractinia</taxon>
        <taxon>Fungiina</taxon>
        <taxon>Poritidae</taxon>
        <taxon>Porites</taxon>
    </lineage>
</organism>
<feature type="domain" description="Helicase C-terminal" evidence="8">
    <location>
        <begin position="1774"/>
        <end position="1924"/>
    </location>
</feature>
<dbReference type="InterPro" id="IPR059032">
    <property type="entry name" value="WHD_DDX60"/>
</dbReference>
<dbReference type="Pfam" id="PF18738">
    <property type="entry name" value="HEPN_DZIP3"/>
    <property type="match status" value="1"/>
</dbReference>
<dbReference type="Pfam" id="PF23002">
    <property type="entry name" value="PIN-like_DDX60"/>
    <property type="match status" value="1"/>
</dbReference>
<protein>
    <recommendedName>
        <fullName evidence="11">ATP-dependent RNA helicase DDX60</fullName>
    </recommendedName>
</protein>
<dbReference type="PANTHER" id="PTHR44533:SF4">
    <property type="entry name" value="DEAD_H RNA HELICASE, PUTATIVE-RELATED"/>
    <property type="match status" value="1"/>
</dbReference>
<dbReference type="Pfam" id="PF00270">
    <property type="entry name" value="DEAD"/>
    <property type="match status" value="1"/>
</dbReference>
<evidence type="ECO:0000259" key="8">
    <source>
        <dbReference type="PROSITE" id="PS51194"/>
    </source>
</evidence>
<evidence type="ECO:0008006" key="11">
    <source>
        <dbReference type="Google" id="ProtNLM"/>
    </source>
</evidence>
<keyword evidence="1" id="KW-0547">Nucleotide-binding</keyword>
<proteinExistence type="predicted"/>